<dbReference type="InterPro" id="IPR036849">
    <property type="entry name" value="Enolase-like_C_sf"/>
</dbReference>
<dbReference type="SMART" id="SM01193">
    <property type="entry name" value="Enolase_N"/>
    <property type="match status" value="1"/>
</dbReference>
<evidence type="ECO:0000256" key="6">
    <source>
        <dbReference type="ARBA" id="ARBA00022842"/>
    </source>
</evidence>
<evidence type="ECO:0000313" key="13">
    <source>
        <dbReference type="Proteomes" id="UP001596203"/>
    </source>
</evidence>
<evidence type="ECO:0000259" key="11">
    <source>
        <dbReference type="SMART" id="SM01193"/>
    </source>
</evidence>
<gene>
    <name evidence="9 12" type="primary">eno</name>
    <name evidence="12" type="ORF">ACFP2T_25130</name>
</gene>
<comment type="similarity">
    <text evidence="2 9">Belongs to the enolase family.</text>
</comment>
<feature type="binding site" evidence="9">
    <location>
        <position position="283"/>
    </location>
    <ligand>
        <name>Mg(2+)</name>
        <dbReference type="ChEBI" id="CHEBI:18420"/>
    </ligand>
</feature>
<comment type="caution">
    <text evidence="12">The sequence shown here is derived from an EMBL/GenBank/DDBJ whole genome shotgun (WGS) entry which is preliminary data.</text>
</comment>
<feature type="active site" description="Proton acceptor" evidence="9">
    <location>
        <position position="335"/>
    </location>
</feature>
<evidence type="ECO:0000313" key="12">
    <source>
        <dbReference type="EMBL" id="MFC6019479.1"/>
    </source>
</evidence>
<feature type="binding site" evidence="9">
    <location>
        <position position="365"/>
    </location>
    <ligand>
        <name>(2R)-2-phosphoglycerate</name>
        <dbReference type="ChEBI" id="CHEBI:58289"/>
    </ligand>
</feature>
<feature type="active site" description="Proton donor" evidence="9">
    <location>
        <position position="205"/>
    </location>
</feature>
<comment type="subcellular location">
    <subcellularLocation>
        <location evidence="9">Cytoplasm</location>
    </subcellularLocation>
    <subcellularLocation>
        <location evidence="9">Secreted</location>
    </subcellularLocation>
    <subcellularLocation>
        <location evidence="9">Cell surface</location>
    </subcellularLocation>
    <text evidence="9">Fractions of enolase are present in both the cytoplasm and on the cell surface.</text>
</comment>
<dbReference type="Pfam" id="PF00113">
    <property type="entry name" value="Enolase_C"/>
    <property type="match status" value="1"/>
</dbReference>
<keyword evidence="9" id="KW-0963">Cytoplasm</keyword>
<keyword evidence="8 9" id="KW-0456">Lyase</keyword>
<keyword evidence="13" id="KW-1185">Reference proteome</keyword>
<dbReference type="GO" id="GO:0004634">
    <property type="term" value="F:phosphopyruvate hydratase activity"/>
    <property type="evidence" value="ECO:0007669"/>
    <property type="project" value="UniProtKB-EC"/>
</dbReference>
<keyword evidence="5 9" id="KW-0964">Secreted</keyword>
<dbReference type="EMBL" id="JBHSPR010000020">
    <property type="protein sequence ID" value="MFC6019479.1"/>
    <property type="molecule type" value="Genomic_DNA"/>
</dbReference>
<reference evidence="13" key="1">
    <citation type="journal article" date="2019" name="Int. J. Syst. Evol. Microbiol.">
        <title>The Global Catalogue of Microorganisms (GCM) 10K type strain sequencing project: providing services to taxonomists for standard genome sequencing and annotation.</title>
        <authorList>
            <consortium name="The Broad Institute Genomics Platform"/>
            <consortium name="The Broad Institute Genome Sequencing Center for Infectious Disease"/>
            <person name="Wu L."/>
            <person name="Ma J."/>
        </authorList>
    </citation>
    <scope>NUCLEOTIDE SEQUENCE [LARGE SCALE GENOMIC DNA]</scope>
    <source>
        <strain evidence="13">ZS-35-S2</strain>
    </source>
</reference>
<dbReference type="InterPro" id="IPR020810">
    <property type="entry name" value="Enolase_C"/>
</dbReference>
<dbReference type="SMART" id="SM01192">
    <property type="entry name" value="Enolase_C"/>
    <property type="match status" value="1"/>
</dbReference>
<evidence type="ECO:0000256" key="8">
    <source>
        <dbReference type="ARBA" id="ARBA00023239"/>
    </source>
</evidence>
<evidence type="ECO:0000256" key="1">
    <source>
        <dbReference type="ARBA" id="ARBA00005031"/>
    </source>
</evidence>
<dbReference type="Proteomes" id="UP001596203">
    <property type="component" value="Unassembled WGS sequence"/>
</dbReference>
<keyword evidence="9" id="KW-0479">Metal-binding</keyword>
<feature type="binding site" evidence="9">
    <location>
        <position position="310"/>
    </location>
    <ligand>
        <name>Mg(2+)</name>
        <dbReference type="ChEBI" id="CHEBI:18420"/>
    </ligand>
</feature>
<dbReference type="SUPFAM" id="SSF54826">
    <property type="entry name" value="Enolase N-terminal domain-like"/>
    <property type="match status" value="1"/>
</dbReference>
<feature type="binding site" evidence="9">
    <location>
        <position position="335"/>
    </location>
    <ligand>
        <name>(2R)-2-phosphoglycerate</name>
        <dbReference type="ChEBI" id="CHEBI:58289"/>
    </ligand>
</feature>
<dbReference type="EC" id="4.2.1.11" evidence="3 9"/>
<evidence type="ECO:0000256" key="5">
    <source>
        <dbReference type="ARBA" id="ARBA00022525"/>
    </source>
</evidence>
<feature type="binding site" evidence="9">
    <location>
        <position position="163"/>
    </location>
    <ligand>
        <name>(2R)-2-phosphoglycerate</name>
        <dbReference type="ChEBI" id="CHEBI:58289"/>
    </ligand>
</feature>
<evidence type="ECO:0000256" key="3">
    <source>
        <dbReference type="ARBA" id="ARBA00012058"/>
    </source>
</evidence>
<dbReference type="InterPro" id="IPR020811">
    <property type="entry name" value="Enolase_N"/>
</dbReference>
<feature type="domain" description="Enolase C-terminal TIM barrel" evidence="10">
    <location>
        <begin position="139"/>
        <end position="423"/>
    </location>
</feature>
<dbReference type="InterPro" id="IPR000941">
    <property type="entry name" value="Enolase"/>
</dbReference>
<organism evidence="12 13">
    <name type="scientific">Plantactinospora solaniradicis</name>
    <dbReference type="NCBI Taxonomy" id="1723736"/>
    <lineage>
        <taxon>Bacteria</taxon>
        <taxon>Bacillati</taxon>
        <taxon>Actinomycetota</taxon>
        <taxon>Actinomycetes</taxon>
        <taxon>Micromonosporales</taxon>
        <taxon>Micromonosporaceae</taxon>
        <taxon>Plantactinospora</taxon>
    </lineage>
</organism>
<accession>A0ABW1KEY4</accession>
<evidence type="ECO:0000259" key="10">
    <source>
        <dbReference type="SMART" id="SM01192"/>
    </source>
</evidence>
<dbReference type="Gene3D" id="3.20.20.120">
    <property type="entry name" value="Enolase-like C-terminal domain"/>
    <property type="match status" value="1"/>
</dbReference>
<feature type="binding site" evidence="9">
    <location>
        <position position="386"/>
    </location>
    <ligand>
        <name>(2R)-2-phosphoglycerate</name>
        <dbReference type="ChEBI" id="CHEBI:58289"/>
    </ligand>
</feature>
<keyword evidence="7 9" id="KW-0324">Glycolysis</keyword>
<comment type="function">
    <text evidence="9">Catalyzes the reversible conversion of 2-phosphoglycerate (2-PG) into phosphoenolpyruvate (PEP). It is essential for the degradation of carbohydrates via glycolysis.</text>
</comment>
<comment type="cofactor">
    <cofactor evidence="9">
        <name>Mg(2+)</name>
        <dbReference type="ChEBI" id="CHEBI:18420"/>
    </cofactor>
    <text evidence="9">Binds a second Mg(2+) ion via substrate during catalysis.</text>
</comment>
<comment type="pathway">
    <text evidence="1 9">Carbohydrate degradation; glycolysis; pyruvate from D-glyceraldehyde 3-phosphate: step 4/5.</text>
</comment>
<dbReference type="SFLD" id="SFLDS00001">
    <property type="entry name" value="Enolase"/>
    <property type="match status" value="1"/>
</dbReference>
<dbReference type="HAMAP" id="MF_00318">
    <property type="entry name" value="Enolase"/>
    <property type="match status" value="1"/>
</dbReference>
<comment type="catalytic activity">
    <reaction evidence="9">
        <text>(2R)-2-phosphoglycerate = phosphoenolpyruvate + H2O</text>
        <dbReference type="Rhea" id="RHEA:10164"/>
        <dbReference type="ChEBI" id="CHEBI:15377"/>
        <dbReference type="ChEBI" id="CHEBI:58289"/>
        <dbReference type="ChEBI" id="CHEBI:58702"/>
        <dbReference type="EC" id="4.2.1.11"/>
    </reaction>
</comment>
<dbReference type="Gene3D" id="3.30.390.10">
    <property type="entry name" value="Enolase-like, N-terminal domain"/>
    <property type="match status" value="1"/>
</dbReference>
<dbReference type="PIRSF" id="PIRSF001400">
    <property type="entry name" value="Enolase"/>
    <property type="match status" value="1"/>
</dbReference>
<evidence type="ECO:0000256" key="7">
    <source>
        <dbReference type="ARBA" id="ARBA00023152"/>
    </source>
</evidence>
<name>A0ABW1KEY4_9ACTN</name>
<dbReference type="PANTHER" id="PTHR11902">
    <property type="entry name" value="ENOLASE"/>
    <property type="match status" value="1"/>
</dbReference>
<dbReference type="SFLD" id="SFLDF00002">
    <property type="entry name" value="enolase"/>
    <property type="match status" value="1"/>
</dbReference>
<dbReference type="NCBIfam" id="TIGR01060">
    <property type="entry name" value="eno"/>
    <property type="match status" value="1"/>
</dbReference>
<feature type="binding site" evidence="9">
    <location>
        <position position="364"/>
    </location>
    <ligand>
        <name>(2R)-2-phosphoglycerate</name>
        <dbReference type="ChEBI" id="CHEBI:58289"/>
    </ligand>
</feature>
<protein>
    <recommendedName>
        <fullName evidence="4 9">Enolase</fullName>
        <ecNumber evidence="3 9">4.2.1.11</ecNumber>
    </recommendedName>
    <alternativeName>
        <fullName evidence="9">2-phospho-D-glycerate hydro-lyase</fullName>
    </alternativeName>
    <alternativeName>
        <fullName evidence="9">2-phosphoglycerate dehydratase</fullName>
    </alternativeName>
</protein>
<dbReference type="PRINTS" id="PR00148">
    <property type="entry name" value="ENOLASE"/>
</dbReference>
<sequence length="427" mass="45373">MATIEGIVAREILDSRGNPTVEVEVGLDDGTVARAAVPSGASTGAFEAIELRDGDSGRYNGKGVEKAVANIEDRIVDQLVGYEASEQRLIDQKMLDIDGTDSKSELGANAILGVSLAVAKAAASSSELSLFRYLGGPHAHLLPVPMMNILNGGAHADSNVDVQEFMIAPIGASSFREALRSGAEVYHALKSVLKKKGLATGLGDEGGFAPDLPTNSTALDLIAEAVEKAGYRLGTDIVFAMDVAATEFFSDGTYTFEGATKSADEMTAYYHKLIDDYPIVSIEDPLAEDDWSGWANLTASIGDRIQIVGDDLFVTNPQRIARGIAERSANAVLVKVNQIGSLTETFEAVDLAHRAGFKCMMSHRSGETEDTTIADLAVAMGCGQIKTGAPARSDRVAKYNQLLRIEEELADAARYAGTSAFPRYRSV</sequence>
<dbReference type="SUPFAM" id="SSF51604">
    <property type="entry name" value="Enolase C-terminal domain-like"/>
    <property type="match status" value="1"/>
</dbReference>
<feature type="domain" description="Enolase N-terminal" evidence="11">
    <location>
        <begin position="4"/>
        <end position="134"/>
    </location>
</feature>
<dbReference type="InterPro" id="IPR029017">
    <property type="entry name" value="Enolase-like_N"/>
</dbReference>
<dbReference type="InterPro" id="IPR020809">
    <property type="entry name" value="Enolase_CS"/>
</dbReference>
<dbReference type="SFLD" id="SFLDG00178">
    <property type="entry name" value="enolase"/>
    <property type="match status" value="1"/>
</dbReference>
<dbReference type="CDD" id="cd03313">
    <property type="entry name" value="enolase"/>
    <property type="match status" value="1"/>
</dbReference>
<dbReference type="PROSITE" id="PS00164">
    <property type="entry name" value="ENOLASE"/>
    <property type="match status" value="1"/>
</dbReference>
<dbReference type="PANTHER" id="PTHR11902:SF1">
    <property type="entry name" value="ENOLASE"/>
    <property type="match status" value="1"/>
</dbReference>
<feature type="binding site" evidence="9">
    <location>
        <position position="242"/>
    </location>
    <ligand>
        <name>Mg(2+)</name>
        <dbReference type="ChEBI" id="CHEBI:18420"/>
    </ligand>
</feature>
<evidence type="ECO:0000256" key="9">
    <source>
        <dbReference type="HAMAP-Rule" id="MF_00318"/>
    </source>
</evidence>
<keyword evidence="6 9" id="KW-0460">Magnesium</keyword>
<evidence type="ECO:0000256" key="4">
    <source>
        <dbReference type="ARBA" id="ARBA00017068"/>
    </source>
</evidence>
<evidence type="ECO:0000256" key="2">
    <source>
        <dbReference type="ARBA" id="ARBA00009604"/>
    </source>
</evidence>
<proteinExistence type="inferred from homology"/>
<dbReference type="RefSeq" id="WP_377425440.1">
    <property type="nucleotide sequence ID" value="NZ_JBHSPR010000020.1"/>
</dbReference>
<dbReference type="Pfam" id="PF03952">
    <property type="entry name" value="Enolase_N"/>
    <property type="match status" value="1"/>
</dbReference>